<feature type="transmembrane region" description="Helical" evidence="6">
    <location>
        <begin position="176"/>
        <end position="194"/>
    </location>
</feature>
<feature type="transmembrane region" description="Helical" evidence="6">
    <location>
        <begin position="344"/>
        <end position="364"/>
    </location>
</feature>
<evidence type="ECO:0000256" key="4">
    <source>
        <dbReference type="ARBA" id="ARBA00022989"/>
    </source>
</evidence>
<feature type="transmembrane region" description="Helical" evidence="6">
    <location>
        <begin position="151"/>
        <end position="170"/>
    </location>
</feature>
<proteinExistence type="predicted"/>
<reference evidence="8" key="1">
    <citation type="submission" date="2015-10" db="EMBL/GenBank/DDBJ databases">
        <authorList>
            <person name="Luecker S."/>
            <person name="Luecker S."/>
        </authorList>
    </citation>
    <scope>NUCLEOTIDE SEQUENCE [LARGE SCALE GENOMIC DNA]</scope>
</reference>
<feature type="transmembrane region" description="Helical" evidence="6">
    <location>
        <begin position="426"/>
        <end position="447"/>
    </location>
</feature>
<gene>
    <name evidence="7" type="ORF">COMA2_10096</name>
</gene>
<feature type="transmembrane region" description="Helical" evidence="6">
    <location>
        <begin position="399"/>
        <end position="420"/>
    </location>
</feature>
<dbReference type="PANTHER" id="PTHR30250:SF11">
    <property type="entry name" value="O-ANTIGEN TRANSPORTER-RELATED"/>
    <property type="match status" value="1"/>
</dbReference>
<comment type="subcellular location">
    <subcellularLocation>
        <location evidence="1">Cell membrane</location>
        <topology evidence="1">Multi-pass membrane protein</topology>
    </subcellularLocation>
</comment>
<feature type="transmembrane region" description="Helical" evidence="6">
    <location>
        <begin position="309"/>
        <end position="332"/>
    </location>
</feature>
<dbReference type="InterPro" id="IPR050833">
    <property type="entry name" value="Poly_Biosynth_Transport"/>
</dbReference>
<keyword evidence="5 6" id="KW-0472">Membrane</keyword>
<feature type="transmembrane region" description="Helical" evidence="6">
    <location>
        <begin position="31"/>
        <end position="50"/>
    </location>
</feature>
<evidence type="ECO:0000256" key="3">
    <source>
        <dbReference type="ARBA" id="ARBA00022692"/>
    </source>
</evidence>
<organism evidence="7 8">
    <name type="scientific">Candidatus Nitrospira nitrificans</name>
    <dbReference type="NCBI Taxonomy" id="1742973"/>
    <lineage>
        <taxon>Bacteria</taxon>
        <taxon>Pseudomonadati</taxon>
        <taxon>Nitrospirota</taxon>
        <taxon>Nitrospiria</taxon>
        <taxon>Nitrospirales</taxon>
        <taxon>Nitrospiraceae</taxon>
        <taxon>Nitrospira</taxon>
    </lineage>
</organism>
<evidence type="ECO:0000256" key="1">
    <source>
        <dbReference type="ARBA" id="ARBA00004651"/>
    </source>
</evidence>
<dbReference type="Proteomes" id="UP000198736">
    <property type="component" value="Unassembled WGS sequence"/>
</dbReference>
<dbReference type="Pfam" id="PF13440">
    <property type="entry name" value="Polysacc_synt_3"/>
    <property type="match status" value="1"/>
</dbReference>
<keyword evidence="8" id="KW-1185">Reference proteome</keyword>
<feature type="transmembrane region" description="Helical" evidence="6">
    <location>
        <begin position="7"/>
        <end position="25"/>
    </location>
</feature>
<feature type="transmembrane region" description="Helical" evidence="6">
    <location>
        <begin position="278"/>
        <end position="297"/>
    </location>
</feature>
<dbReference type="EMBL" id="CZPZ01000001">
    <property type="protein sequence ID" value="CUS31427.1"/>
    <property type="molecule type" value="Genomic_DNA"/>
</dbReference>
<accession>A0A0S4L1A1</accession>
<dbReference type="PANTHER" id="PTHR30250">
    <property type="entry name" value="PST FAMILY PREDICTED COLANIC ACID TRANSPORTER"/>
    <property type="match status" value="1"/>
</dbReference>
<feature type="transmembrane region" description="Helical" evidence="6">
    <location>
        <begin position="370"/>
        <end position="392"/>
    </location>
</feature>
<keyword evidence="4 6" id="KW-1133">Transmembrane helix</keyword>
<dbReference type="AlphaFoldDB" id="A0A0S4L1A1"/>
<name>A0A0S4L1A1_9BACT</name>
<feature type="transmembrane region" description="Helical" evidence="6">
    <location>
        <begin position="74"/>
        <end position="97"/>
    </location>
</feature>
<evidence type="ECO:0000313" key="7">
    <source>
        <dbReference type="EMBL" id="CUS31427.1"/>
    </source>
</evidence>
<dbReference type="GO" id="GO:0005886">
    <property type="term" value="C:plasma membrane"/>
    <property type="evidence" value="ECO:0007669"/>
    <property type="project" value="UniProtKB-SubCell"/>
</dbReference>
<dbReference type="STRING" id="1742973.COMA2_10096"/>
<dbReference type="OrthoDB" id="5240734at2"/>
<evidence type="ECO:0000313" key="8">
    <source>
        <dbReference type="Proteomes" id="UP000198736"/>
    </source>
</evidence>
<evidence type="ECO:0000256" key="5">
    <source>
        <dbReference type="ARBA" id="ARBA00023136"/>
    </source>
</evidence>
<evidence type="ECO:0008006" key="9">
    <source>
        <dbReference type="Google" id="ProtNLM"/>
    </source>
</evidence>
<evidence type="ECO:0000256" key="6">
    <source>
        <dbReference type="SAM" id="Phobius"/>
    </source>
</evidence>
<feature type="transmembrane region" description="Helical" evidence="6">
    <location>
        <begin position="109"/>
        <end position="131"/>
    </location>
</feature>
<keyword evidence="2" id="KW-1003">Cell membrane</keyword>
<dbReference type="RefSeq" id="WP_090893655.1">
    <property type="nucleotide sequence ID" value="NZ_CZPZ01000001.1"/>
</dbReference>
<protein>
    <recommendedName>
        <fullName evidence="9">Polysaccharide biosynthesis protein C-terminal domain-containing protein</fullName>
    </recommendedName>
</protein>
<sequence length="484" mass="51815">MSGGANLLGMAASLITVMVAARLLSQEELGAFFLVMLLAQCTALFGDIGFQNTAIKTLSSLSVTSPNFTHTSRYIMTIAALTALAASLGVICLLPFVTSLWPYQYFHDHAVLAAPVAFLTATTQVSMALLIGARQFRRLSILSAGMETLRAILSIGGLLIGFGVGSLLWGMIISRLIGISLAWAWMPFVFIPQFHHPQRSQIFKFGGWLYGCSMMSVAMVRTADTLLTTYLGPAALAVYSAAMQVPSALQRVFESIRPTLLGYVSSQDNAGTNPQTRLIRIMSALLAVVATGLIWLSSPLMTLLYSEKYAMGVHIMQTLSVWAVFTVINYLYSVILIGNGQSRAAFLLTLPQFVVMLIAATVLVPRYHGFGAALALLVTAFVGNLVGAWLLGADGTERCRLAVGFLRVAVPLLVCLGLVVNVPQSFVIEFGLACLTIVFLVITGALLGDDVKAFRAMLVGLVKRTPTSPAPSGVLLEPASVKRL</sequence>
<keyword evidence="3 6" id="KW-0812">Transmembrane</keyword>
<evidence type="ECO:0000256" key="2">
    <source>
        <dbReference type="ARBA" id="ARBA00022475"/>
    </source>
</evidence>